<dbReference type="InterPro" id="IPR011467">
    <property type="entry name" value="DUF1573"/>
</dbReference>
<dbReference type="PROSITE" id="PS51257">
    <property type="entry name" value="PROKAR_LIPOPROTEIN"/>
    <property type="match status" value="1"/>
</dbReference>
<comment type="caution">
    <text evidence="2">The sequence shown here is derived from an EMBL/GenBank/DDBJ whole genome shotgun (WGS) entry which is preliminary data.</text>
</comment>
<evidence type="ECO:0000256" key="1">
    <source>
        <dbReference type="SAM" id="SignalP"/>
    </source>
</evidence>
<sequence>MKKLMFALVALATLSFTACKEDASAKVDESKKEIAEERDSKTQAYPVMEFEEQEFDFGTVEEGEVVEHTFVFTNTGDAPLIVSNAVATCGCTVPTWTKEAIAPGDKGEMLVKFNTRGKPNQQMKAVRITANTQSGRETLRIKAFVNPQNSNAGSPVK</sequence>
<dbReference type="PANTHER" id="PTHR37833">
    <property type="entry name" value="LIPOPROTEIN-RELATED"/>
    <property type="match status" value="1"/>
</dbReference>
<proteinExistence type="predicted"/>
<feature type="chain" id="PRO_5046622992" evidence="1">
    <location>
        <begin position="21"/>
        <end position="157"/>
    </location>
</feature>
<keyword evidence="3" id="KW-1185">Reference proteome</keyword>
<dbReference type="Pfam" id="PF07610">
    <property type="entry name" value="DUF1573"/>
    <property type="match status" value="1"/>
</dbReference>
<evidence type="ECO:0000313" key="2">
    <source>
        <dbReference type="EMBL" id="MBZ9778926.1"/>
    </source>
</evidence>
<keyword evidence="1" id="KW-0732">Signal</keyword>
<organism evidence="2 3">
    <name type="scientific">Psychroflexus longus</name>
    <dbReference type="NCBI Taxonomy" id="2873596"/>
    <lineage>
        <taxon>Bacteria</taxon>
        <taxon>Pseudomonadati</taxon>
        <taxon>Bacteroidota</taxon>
        <taxon>Flavobacteriia</taxon>
        <taxon>Flavobacteriales</taxon>
        <taxon>Flavobacteriaceae</taxon>
        <taxon>Psychroflexus</taxon>
    </lineage>
</organism>
<dbReference type="InterPro" id="IPR013783">
    <property type="entry name" value="Ig-like_fold"/>
</dbReference>
<feature type="signal peptide" evidence="1">
    <location>
        <begin position="1"/>
        <end position="20"/>
    </location>
</feature>
<dbReference type="Gene3D" id="2.60.40.10">
    <property type="entry name" value="Immunoglobulins"/>
    <property type="match status" value="1"/>
</dbReference>
<dbReference type="PANTHER" id="PTHR37833:SF1">
    <property type="entry name" value="SIGNAL PEPTIDE PROTEIN"/>
    <property type="match status" value="1"/>
</dbReference>
<reference evidence="3" key="1">
    <citation type="submission" date="2023-07" db="EMBL/GenBank/DDBJ databases">
        <title>Novel species isolated from saline lakes on Tibetan Plateau.</title>
        <authorList>
            <person name="Lu H."/>
        </authorList>
    </citation>
    <scope>NUCLEOTIDE SEQUENCE [LARGE SCALE GENOMIC DNA]</scope>
    <source>
        <strain evidence="3">CAK8W</strain>
    </source>
</reference>
<dbReference type="RefSeq" id="WP_224461276.1">
    <property type="nucleotide sequence ID" value="NZ_JAIQZE010000008.1"/>
</dbReference>
<protein>
    <submittedName>
        <fullName evidence="2">DUF1573 domain-containing protein</fullName>
    </submittedName>
</protein>
<evidence type="ECO:0000313" key="3">
    <source>
        <dbReference type="Proteomes" id="UP001199314"/>
    </source>
</evidence>
<name>A0ABS7XM20_9FLAO</name>
<dbReference type="EMBL" id="JAIQZE010000008">
    <property type="protein sequence ID" value="MBZ9778926.1"/>
    <property type="molecule type" value="Genomic_DNA"/>
</dbReference>
<dbReference type="Proteomes" id="UP001199314">
    <property type="component" value="Unassembled WGS sequence"/>
</dbReference>
<accession>A0ABS7XM20</accession>
<gene>
    <name evidence="2" type="ORF">LB452_08325</name>
</gene>